<evidence type="ECO:0000256" key="23">
    <source>
        <dbReference type="RuleBase" id="RU361128"/>
    </source>
</evidence>
<feature type="domain" description="EF-hand" evidence="28">
    <location>
        <begin position="92"/>
        <end position="127"/>
    </location>
</feature>
<evidence type="ECO:0000256" key="18">
    <source>
        <dbReference type="ARBA" id="ARBA00023163"/>
    </source>
</evidence>
<comment type="catalytic activity">
    <reaction evidence="20">
        <text>1,2-di-(9Z-octadecenoyl)-sn-glycerol + ATP = 1,2-di-(9Z-octadecenoyl)-sn-glycero-3-phosphate + ADP + H(+)</text>
        <dbReference type="Rhea" id="RHEA:40327"/>
        <dbReference type="ChEBI" id="CHEBI:15378"/>
        <dbReference type="ChEBI" id="CHEBI:30616"/>
        <dbReference type="ChEBI" id="CHEBI:52333"/>
        <dbReference type="ChEBI" id="CHEBI:74546"/>
        <dbReference type="ChEBI" id="CHEBI:456216"/>
    </reaction>
    <physiologicalReaction direction="left-to-right" evidence="20">
        <dbReference type="Rhea" id="RHEA:40328"/>
    </physiologicalReaction>
</comment>
<dbReference type="CDD" id="cd20799">
    <property type="entry name" value="C1_DGK_typeI_rpt1"/>
    <property type="match status" value="1"/>
</dbReference>
<keyword evidence="14 23" id="KW-0067">ATP-binding</keyword>
<dbReference type="InterPro" id="IPR001206">
    <property type="entry name" value="Diacylglycerol_kinase_cat_dom"/>
</dbReference>
<keyword evidence="24" id="KW-0175">Coiled coil</keyword>
<evidence type="ECO:0000256" key="25">
    <source>
        <dbReference type="SAM" id="MobiDB-lite"/>
    </source>
</evidence>
<dbReference type="InterPro" id="IPR036915">
    <property type="entry name" value="Cyclin-like_sf"/>
</dbReference>
<dbReference type="SMART" id="SM00045">
    <property type="entry name" value="DAGKa"/>
    <property type="match status" value="1"/>
</dbReference>
<dbReference type="PROSITE" id="PS00479">
    <property type="entry name" value="ZF_DAG_PE_1"/>
    <property type="match status" value="1"/>
</dbReference>
<dbReference type="InterPro" id="IPR002219">
    <property type="entry name" value="PKC_DAG/PE"/>
</dbReference>
<sequence length="1205" mass="132611">MFASVLEGFSGSDDGISHLSVSFKGVPGNVPSFSTLSLCACSYLDSSQKVKDVLKDFDESGTLSTFRRGEEVERIIAQMMHVADYLGWDVTELKPILKEMMKEIDYDGNGTVSLDEWIRGGMTSIPLLVLLGLEGAVKDDGQHLWRMKHFNRPAYCNVCQSLLVGLRKQGLCCTCCKFTIHERCASKAVAQCIATYAKSKKDTNIQNHIWLDGYCEASKCGHCQKKIKSYQGLTGKRCVWCHIKITPVANTHPLLVFVNPKSGGKQGKRVLRKFQYLLNPRQVYNLSEGGPGPGLSFFRELQEFRVLVCGGDGTVGWILDAIDKANLPVRPPVAVLPLGTGNDLARCLRWGGGYDGEGLDRILTDIEKGCTVLMDRWSVQVLPDNPEEKGDPVPYEIINNYFSIGVDASIAHRFHQMREKFPEKFNSRVKNKLWYFEFATSETISASCKKLKECITIECCGSPIDLTGLSLEGIAVLNIPSMHGGSNLWGESKKLEHRGSQQQELPEVIIDAEVLRKSGQDMSDKRLEVVGLEGAIEMGQIYTGLKSKGRRLAKSSEITIRIPWDTPRKQFYTLHIAIHLREKHASMNSQHGSELHVTSTTGRRVRVGVHGYVIAPATLFLAAKVEEQPRKLEYVIKVMHALVNPQDPSPDVRSEYRPPVVACVCIHLACKWSNWEIPVSTDGKHWWEYVDPTVTLELLDELTHEFLQILEKTPSRLKRIRNYKAGAAPKKSKVQEGGDQTETMMSMISMASSESALAGLMSMSAPPSSMSSGEEKDTSGMSQGTQQYWHQKVKAESRSETLRATVAEHPGVISGHPRVPTHGHIANTDMGFHPPQVVGGKWPAPPAKVSLSEYRAKHAEELAAHKRTLENMEANVKEQYATAAQALIVQQRKDKTNAPHQRDSSNTEGANPSPIIVKIPVGGSEKTERPASSKQEKLLKLRLPAAGPGEKVVPPTVTSHSRPEEIKVRIKVPVVPERQSSPDEGSGKHKDRYKGHSTNHHHHHHHHHQQQQHSYKHGGGSGIGSKHTSDSLKQNASQSSTSSSRKRPFTEDVSTASLVASHNHHPKANKYSRNSSSHKLHNSSSSQSSSQQCSFSAPGLLSFPSSLMSQAVGFGHGKGEKVPVGSDSNGHGVSSQSNEYQDTFEMLNSLLSAQGVQPAQAPMFDYMPAYRFPGMAVGAKPSGTDGSRPPPLPAEPPPPLPPLPK</sequence>
<comment type="catalytic activity">
    <reaction evidence="22">
        <text>1-octadecanoyl-2-(5Z,8Z,11Z,14Z-eicosatetraenoyl)-sn-glycerol + ATP = 1-octadecanoyl-2-(5Z,8Z,11Z,14Z-eicosatetraenoyl)-sn-glycero-3-phosphate + ADP + H(+)</text>
        <dbReference type="Rhea" id="RHEA:40323"/>
        <dbReference type="ChEBI" id="CHEBI:15378"/>
        <dbReference type="ChEBI" id="CHEBI:30616"/>
        <dbReference type="ChEBI" id="CHEBI:75728"/>
        <dbReference type="ChEBI" id="CHEBI:77091"/>
        <dbReference type="ChEBI" id="CHEBI:456216"/>
    </reaction>
    <physiologicalReaction direction="left-to-right" evidence="22">
        <dbReference type="Rhea" id="RHEA:40324"/>
    </physiologicalReaction>
</comment>
<dbReference type="PANTHER" id="PTHR11255">
    <property type="entry name" value="DIACYLGLYCEROL KINASE"/>
    <property type="match status" value="1"/>
</dbReference>
<evidence type="ECO:0000256" key="7">
    <source>
        <dbReference type="ARBA" id="ARBA00022723"/>
    </source>
</evidence>
<evidence type="ECO:0000256" key="6">
    <source>
        <dbReference type="ARBA" id="ARBA00022679"/>
    </source>
</evidence>
<feature type="region of interest" description="Disordered" evidence="25">
    <location>
        <begin position="892"/>
        <end position="1096"/>
    </location>
</feature>
<dbReference type="InterPro" id="IPR016064">
    <property type="entry name" value="NAD/diacylglycerol_kinase_sf"/>
</dbReference>
<evidence type="ECO:0000256" key="10">
    <source>
        <dbReference type="ARBA" id="ARBA00022771"/>
    </source>
</evidence>
<keyword evidence="19" id="KW-0539">Nucleus</keyword>
<dbReference type="Gene3D" id="3.40.50.10330">
    <property type="entry name" value="Probable inorganic polyphosphate/atp-NAD kinase, domain 1"/>
    <property type="match status" value="1"/>
</dbReference>
<evidence type="ECO:0000259" key="28">
    <source>
        <dbReference type="PROSITE" id="PS50222"/>
    </source>
</evidence>
<keyword evidence="16" id="KW-0443">Lipid metabolism</keyword>
<comment type="pathway">
    <text evidence="2">Lipid metabolism; glycerolipid metabolism.</text>
</comment>
<proteinExistence type="inferred from homology"/>
<evidence type="ECO:0000256" key="17">
    <source>
        <dbReference type="ARBA" id="ARBA00023127"/>
    </source>
</evidence>
<dbReference type="InterPro" id="IPR011992">
    <property type="entry name" value="EF-hand-dom_pair"/>
</dbReference>
<organism evidence="29 30">
    <name type="scientific">Polypterus senegalus</name>
    <name type="common">Senegal bichir</name>
    <dbReference type="NCBI Taxonomy" id="55291"/>
    <lineage>
        <taxon>Eukaryota</taxon>
        <taxon>Metazoa</taxon>
        <taxon>Chordata</taxon>
        <taxon>Craniata</taxon>
        <taxon>Vertebrata</taxon>
        <taxon>Euteleostomi</taxon>
        <taxon>Actinopterygii</taxon>
        <taxon>Polypteriformes</taxon>
        <taxon>Polypteridae</taxon>
        <taxon>Polypterus</taxon>
    </lineage>
</organism>
<feature type="compositionally biased region" description="Low complexity" evidence="25">
    <location>
        <begin position="1082"/>
        <end position="1096"/>
    </location>
</feature>
<keyword evidence="5" id="KW-0597">Phosphoprotein</keyword>
<keyword evidence="18" id="KW-0804">Transcription</keyword>
<evidence type="ECO:0000256" key="24">
    <source>
        <dbReference type="SAM" id="Coils"/>
    </source>
</evidence>
<dbReference type="GO" id="GO:0005886">
    <property type="term" value="C:plasma membrane"/>
    <property type="evidence" value="ECO:0007669"/>
    <property type="project" value="TreeGrafter"/>
</dbReference>
<feature type="compositionally biased region" description="Polar residues" evidence="25">
    <location>
        <begin position="1126"/>
        <end position="1137"/>
    </location>
</feature>
<dbReference type="Gene3D" id="1.10.472.10">
    <property type="entry name" value="Cyclin-like"/>
    <property type="match status" value="2"/>
</dbReference>
<dbReference type="GO" id="GO:0006629">
    <property type="term" value="P:lipid metabolic process"/>
    <property type="evidence" value="ECO:0007669"/>
    <property type="project" value="UniProtKB-KW"/>
</dbReference>
<dbReference type="GO" id="GO:0004143">
    <property type="term" value="F:ATP-dependent diacylglycerol kinase activity"/>
    <property type="evidence" value="ECO:0007669"/>
    <property type="project" value="UniProtKB-EC"/>
</dbReference>
<dbReference type="GO" id="GO:0005509">
    <property type="term" value="F:calcium ion binding"/>
    <property type="evidence" value="ECO:0007669"/>
    <property type="project" value="InterPro"/>
</dbReference>
<dbReference type="SMART" id="SM00046">
    <property type="entry name" value="DAGKc"/>
    <property type="match status" value="1"/>
</dbReference>
<keyword evidence="9 23" id="KW-0547">Nucleotide-binding</keyword>
<evidence type="ECO:0000256" key="4">
    <source>
        <dbReference type="ARBA" id="ARBA00009280"/>
    </source>
</evidence>
<dbReference type="PROSITE" id="PS50081">
    <property type="entry name" value="ZF_DAG_PE_2"/>
    <property type="match status" value="1"/>
</dbReference>
<evidence type="ECO:0000256" key="19">
    <source>
        <dbReference type="ARBA" id="ARBA00023242"/>
    </source>
</evidence>
<feature type="coiled-coil region" evidence="24">
    <location>
        <begin position="855"/>
        <end position="882"/>
    </location>
</feature>
<dbReference type="CDD" id="cd00051">
    <property type="entry name" value="EFh"/>
    <property type="match status" value="1"/>
</dbReference>
<protein>
    <recommendedName>
        <fullName evidence="23">Diacylglycerol kinase</fullName>
        <shortName evidence="23">DAG kinase</shortName>
        <ecNumber evidence="23">2.7.1.107</ecNumber>
    </recommendedName>
</protein>
<keyword evidence="11 23" id="KW-0418">Kinase</keyword>
<dbReference type="Proteomes" id="UP000886611">
    <property type="component" value="Unassembled WGS sequence"/>
</dbReference>
<keyword evidence="15" id="KW-0805">Transcription regulation</keyword>
<feature type="domain" description="Phorbol-ester/DAG-type" evidence="26">
    <location>
        <begin position="142"/>
        <end position="192"/>
    </location>
</feature>
<keyword evidence="10" id="KW-0863">Zinc-finger</keyword>
<dbReference type="InterPro" id="IPR002048">
    <property type="entry name" value="EF_hand_dom"/>
</dbReference>
<feature type="region of interest" description="Disordered" evidence="25">
    <location>
        <begin position="1177"/>
        <end position="1205"/>
    </location>
</feature>
<comment type="catalytic activity">
    <reaction evidence="21">
        <text>1,2-didecanoyl-sn-glycerol + ATP = 1,2-didecanoyl-sn-glycero-3-phosphate + ADP + H(+)</text>
        <dbReference type="Rhea" id="RHEA:43428"/>
        <dbReference type="ChEBI" id="CHEBI:15378"/>
        <dbReference type="ChEBI" id="CHEBI:18155"/>
        <dbReference type="ChEBI" id="CHEBI:30616"/>
        <dbReference type="ChEBI" id="CHEBI:78227"/>
        <dbReference type="ChEBI" id="CHEBI:456216"/>
    </reaction>
    <physiologicalReaction direction="left-to-right" evidence="21">
        <dbReference type="Rhea" id="RHEA:43429"/>
    </physiologicalReaction>
</comment>
<feature type="non-terminal residue" evidence="29">
    <location>
        <position position="1"/>
    </location>
</feature>
<keyword evidence="30" id="KW-1185">Reference proteome</keyword>
<dbReference type="SUPFAM" id="SSF57889">
    <property type="entry name" value="Cysteine-rich domain"/>
    <property type="match status" value="2"/>
</dbReference>
<dbReference type="GO" id="GO:0007200">
    <property type="term" value="P:phospholipase C-activating G protein-coupled receptor signaling pathway"/>
    <property type="evidence" value="ECO:0007669"/>
    <property type="project" value="InterPro"/>
</dbReference>
<dbReference type="SMART" id="SM00109">
    <property type="entry name" value="C1"/>
    <property type="match status" value="1"/>
</dbReference>
<dbReference type="FunFam" id="1.10.472.10:FF:000004">
    <property type="entry name" value="Cyclin T2"/>
    <property type="match status" value="1"/>
</dbReference>
<keyword evidence="12" id="KW-0862">Zinc</keyword>
<dbReference type="SMART" id="SM00054">
    <property type="entry name" value="EFh"/>
    <property type="match status" value="1"/>
</dbReference>
<dbReference type="SUPFAM" id="SSF111331">
    <property type="entry name" value="NAD kinase/diacylglycerol kinase-like"/>
    <property type="match status" value="1"/>
</dbReference>
<evidence type="ECO:0000259" key="26">
    <source>
        <dbReference type="PROSITE" id="PS50081"/>
    </source>
</evidence>
<dbReference type="InterPro" id="IPR037607">
    <property type="entry name" value="DGK"/>
</dbReference>
<evidence type="ECO:0000256" key="16">
    <source>
        <dbReference type="ARBA" id="ARBA00023098"/>
    </source>
</evidence>
<dbReference type="PANTHER" id="PTHR11255:SF38">
    <property type="entry name" value="DIACYLGLYCEROL KINASE ALPHA"/>
    <property type="match status" value="1"/>
</dbReference>
<dbReference type="Pfam" id="PF00130">
    <property type="entry name" value="C1_1"/>
    <property type="match status" value="1"/>
</dbReference>
<dbReference type="Pfam" id="PF00781">
    <property type="entry name" value="DAGK_cat"/>
    <property type="match status" value="1"/>
</dbReference>
<dbReference type="FunFam" id="3.40.50.10330:FF:000003">
    <property type="entry name" value="Diacylglycerol kinase"/>
    <property type="match status" value="1"/>
</dbReference>
<feature type="compositionally biased region" description="Low complexity" evidence="25">
    <location>
        <begin position="762"/>
        <end position="772"/>
    </location>
</feature>
<feature type="compositionally biased region" description="Pro residues" evidence="25">
    <location>
        <begin position="1188"/>
        <end position="1205"/>
    </location>
</feature>
<dbReference type="SUPFAM" id="SSF47954">
    <property type="entry name" value="Cyclin-like"/>
    <property type="match status" value="2"/>
</dbReference>
<dbReference type="Pfam" id="PF21797">
    <property type="entry name" value="CycT2-like_C"/>
    <property type="match status" value="1"/>
</dbReference>
<evidence type="ECO:0000256" key="13">
    <source>
        <dbReference type="ARBA" id="ARBA00022837"/>
    </source>
</evidence>
<dbReference type="SUPFAM" id="SSF47473">
    <property type="entry name" value="EF-hand"/>
    <property type="match status" value="1"/>
</dbReference>
<dbReference type="InterPro" id="IPR046349">
    <property type="entry name" value="C1-like_sf"/>
</dbReference>
<feature type="region of interest" description="Disordered" evidence="25">
    <location>
        <begin position="762"/>
        <end position="783"/>
    </location>
</feature>
<keyword evidence="6 23" id="KW-0808">Transferase</keyword>
<dbReference type="EMBL" id="JAATIS010000485">
    <property type="protein sequence ID" value="KAG2468381.1"/>
    <property type="molecule type" value="Genomic_DNA"/>
</dbReference>
<evidence type="ECO:0000256" key="20">
    <source>
        <dbReference type="ARBA" id="ARBA00023371"/>
    </source>
</evidence>
<dbReference type="InterPro" id="IPR018247">
    <property type="entry name" value="EF_Hand_1_Ca_BS"/>
</dbReference>
<feature type="compositionally biased region" description="Basic and acidic residues" evidence="25">
    <location>
        <begin position="892"/>
        <end position="905"/>
    </location>
</feature>
<evidence type="ECO:0000256" key="12">
    <source>
        <dbReference type="ARBA" id="ARBA00022833"/>
    </source>
</evidence>
<keyword evidence="8" id="KW-0677">Repeat</keyword>
<evidence type="ECO:0000256" key="11">
    <source>
        <dbReference type="ARBA" id="ARBA00022777"/>
    </source>
</evidence>
<name>A0A8X7XHI0_POLSE</name>
<feature type="compositionally biased region" description="Basic residues" evidence="25">
    <location>
        <begin position="989"/>
        <end position="1016"/>
    </location>
</feature>
<evidence type="ECO:0000256" key="14">
    <source>
        <dbReference type="ARBA" id="ARBA00022840"/>
    </source>
</evidence>
<evidence type="ECO:0000256" key="1">
    <source>
        <dbReference type="ARBA" id="ARBA00004123"/>
    </source>
</evidence>
<evidence type="ECO:0000256" key="15">
    <source>
        <dbReference type="ARBA" id="ARBA00023015"/>
    </source>
</evidence>
<dbReference type="GO" id="GO:0005524">
    <property type="term" value="F:ATP binding"/>
    <property type="evidence" value="ECO:0007669"/>
    <property type="project" value="UniProtKB-KW"/>
</dbReference>
<feature type="region of interest" description="Disordered" evidence="25">
    <location>
        <begin position="1118"/>
        <end position="1137"/>
    </location>
</feature>
<accession>A0A8X7XHI0</accession>
<dbReference type="Gene3D" id="1.10.238.10">
    <property type="entry name" value="EF-hand"/>
    <property type="match status" value="1"/>
</dbReference>
<dbReference type="Gene3D" id="3.30.60.20">
    <property type="match status" value="2"/>
</dbReference>
<evidence type="ECO:0000256" key="21">
    <source>
        <dbReference type="ARBA" id="ARBA00023395"/>
    </source>
</evidence>
<keyword evidence="7" id="KW-0479">Metal-binding</keyword>
<feature type="compositionally biased region" description="Basic residues" evidence="25">
    <location>
        <begin position="1062"/>
        <end position="1081"/>
    </location>
</feature>
<comment type="caution">
    <text evidence="29">The sequence shown here is derived from an EMBL/GenBank/DDBJ whole genome shotgun (WGS) entry which is preliminary data.</text>
</comment>
<dbReference type="Pfam" id="PF00609">
    <property type="entry name" value="DAGK_acc"/>
    <property type="match status" value="1"/>
</dbReference>
<dbReference type="PROSITE" id="PS50222">
    <property type="entry name" value="EF_HAND_2"/>
    <property type="match status" value="1"/>
</dbReference>
<evidence type="ECO:0000313" key="29">
    <source>
        <dbReference type="EMBL" id="KAG2468381.1"/>
    </source>
</evidence>
<comment type="subcellular location">
    <subcellularLocation>
        <location evidence="1">Nucleus</location>
    </subcellularLocation>
</comment>
<dbReference type="PROSITE" id="PS50146">
    <property type="entry name" value="DAGK"/>
    <property type="match status" value="1"/>
</dbReference>
<evidence type="ECO:0000259" key="27">
    <source>
        <dbReference type="PROSITE" id="PS50146"/>
    </source>
</evidence>
<feature type="compositionally biased region" description="Basic and acidic residues" evidence="25">
    <location>
        <begin position="925"/>
        <end position="939"/>
    </location>
</feature>
<comment type="similarity">
    <text evidence="3">Belongs to the cyclin family. Cyclin C subfamily.</text>
</comment>
<dbReference type="InterPro" id="IPR000756">
    <property type="entry name" value="Diacylglycerol_kin_accessory"/>
</dbReference>
<gene>
    <name evidence="29" type="primary">Dgkg</name>
    <name evidence="29" type="ORF">GTO96_0014243</name>
</gene>
<dbReference type="EC" id="2.7.1.107" evidence="23"/>
<evidence type="ECO:0000256" key="9">
    <source>
        <dbReference type="ARBA" id="ARBA00022741"/>
    </source>
</evidence>
<evidence type="ECO:0000313" key="30">
    <source>
        <dbReference type="Proteomes" id="UP000886611"/>
    </source>
</evidence>
<dbReference type="GO" id="GO:0008270">
    <property type="term" value="F:zinc ion binding"/>
    <property type="evidence" value="ECO:0007669"/>
    <property type="project" value="UniProtKB-KW"/>
</dbReference>
<feature type="non-terminal residue" evidence="29">
    <location>
        <position position="1205"/>
    </location>
</feature>
<dbReference type="PROSITE" id="PS00018">
    <property type="entry name" value="EF_HAND_1"/>
    <property type="match status" value="1"/>
</dbReference>
<keyword evidence="13" id="KW-0106">Calcium</keyword>
<dbReference type="InterPro" id="IPR017438">
    <property type="entry name" value="ATP-NAD_kinase_N"/>
</dbReference>
<evidence type="ECO:0000256" key="8">
    <source>
        <dbReference type="ARBA" id="ARBA00022737"/>
    </source>
</evidence>
<reference evidence="29 30" key="1">
    <citation type="journal article" date="2021" name="Cell">
        <title>Tracing the genetic footprints of vertebrate landing in non-teleost ray-finned fishes.</title>
        <authorList>
            <person name="Bi X."/>
            <person name="Wang K."/>
            <person name="Yang L."/>
            <person name="Pan H."/>
            <person name="Jiang H."/>
            <person name="Wei Q."/>
            <person name="Fang M."/>
            <person name="Yu H."/>
            <person name="Zhu C."/>
            <person name="Cai Y."/>
            <person name="He Y."/>
            <person name="Gan X."/>
            <person name="Zeng H."/>
            <person name="Yu D."/>
            <person name="Zhu Y."/>
            <person name="Jiang H."/>
            <person name="Qiu Q."/>
            <person name="Yang H."/>
            <person name="Zhang Y.E."/>
            <person name="Wang W."/>
            <person name="Zhu M."/>
            <person name="He S."/>
            <person name="Zhang G."/>
        </authorList>
    </citation>
    <scope>NUCLEOTIDE SEQUENCE [LARGE SCALE GENOMIC DNA]</scope>
    <source>
        <strain evidence="29">Bchr_013</strain>
    </source>
</reference>
<comment type="similarity">
    <text evidence="4 23">Belongs to the eukaryotic diacylglycerol kinase family.</text>
</comment>
<evidence type="ECO:0000256" key="5">
    <source>
        <dbReference type="ARBA" id="ARBA00022553"/>
    </source>
</evidence>
<comment type="catalytic activity">
    <reaction evidence="23">
        <text>a 1,2-diacyl-sn-glycerol + ATP = a 1,2-diacyl-sn-glycero-3-phosphate + ADP + H(+)</text>
        <dbReference type="Rhea" id="RHEA:10272"/>
        <dbReference type="ChEBI" id="CHEBI:15378"/>
        <dbReference type="ChEBI" id="CHEBI:17815"/>
        <dbReference type="ChEBI" id="CHEBI:30616"/>
        <dbReference type="ChEBI" id="CHEBI:58608"/>
        <dbReference type="ChEBI" id="CHEBI:456216"/>
        <dbReference type="EC" id="2.7.1.107"/>
    </reaction>
</comment>
<dbReference type="GO" id="GO:0005634">
    <property type="term" value="C:nucleus"/>
    <property type="evidence" value="ECO:0007669"/>
    <property type="project" value="UniProtKB-SubCell"/>
</dbReference>
<feature type="domain" description="DAGKc" evidence="27">
    <location>
        <begin position="249"/>
        <end position="383"/>
    </location>
</feature>
<keyword evidence="17" id="KW-0195">Cyclin</keyword>
<dbReference type="AlphaFoldDB" id="A0A8X7XHI0"/>
<evidence type="ECO:0000256" key="22">
    <source>
        <dbReference type="ARBA" id="ARBA00023400"/>
    </source>
</evidence>
<evidence type="ECO:0000256" key="3">
    <source>
        <dbReference type="ARBA" id="ARBA00008638"/>
    </source>
</evidence>
<evidence type="ECO:0000256" key="2">
    <source>
        <dbReference type="ARBA" id="ARBA00005175"/>
    </source>
</evidence>